<proteinExistence type="predicted"/>
<gene>
    <name evidence="1" type="ORF">METZ01_LOCUS166287</name>
</gene>
<sequence>MANTFKNEVFNGSNITASTDMNVYTVGSSTTTVIIGLVLANTSSSQITASIKLNAGSIVYLAKDIPIPTGSSFEYMGGNKIVMETGNSLIVQASAANSLDTVASIMEIT</sequence>
<name>A0A382BJW3_9ZZZZ</name>
<dbReference type="EMBL" id="UINC01029906">
    <property type="protein sequence ID" value="SVB13433.1"/>
    <property type="molecule type" value="Genomic_DNA"/>
</dbReference>
<dbReference type="AlphaFoldDB" id="A0A382BJW3"/>
<organism evidence="1">
    <name type="scientific">marine metagenome</name>
    <dbReference type="NCBI Taxonomy" id="408172"/>
    <lineage>
        <taxon>unclassified sequences</taxon>
        <taxon>metagenomes</taxon>
        <taxon>ecological metagenomes</taxon>
    </lineage>
</organism>
<evidence type="ECO:0000313" key="1">
    <source>
        <dbReference type="EMBL" id="SVB13433.1"/>
    </source>
</evidence>
<protein>
    <submittedName>
        <fullName evidence="1">Uncharacterized protein</fullName>
    </submittedName>
</protein>
<accession>A0A382BJW3</accession>
<reference evidence="1" key="1">
    <citation type="submission" date="2018-05" db="EMBL/GenBank/DDBJ databases">
        <authorList>
            <person name="Lanie J.A."/>
            <person name="Ng W.-L."/>
            <person name="Kazmierczak K.M."/>
            <person name="Andrzejewski T.M."/>
            <person name="Davidsen T.M."/>
            <person name="Wayne K.J."/>
            <person name="Tettelin H."/>
            <person name="Glass J.I."/>
            <person name="Rusch D."/>
            <person name="Podicherti R."/>
            <person name="Tsui H.-C.T."/>
            <person name="Winkler M.E."/>
        </authorList>
    </citation>
    <scope>NUCLEOTIDE SEQUENCE</scope>
</reference>